<sequence length="119" mass="13446">MYSSVRRSNQHSSSDAETSDHELLISTYSGKDGTIWRKQHFRQNVRIRSENIINFAPGVQSGARCAKSEKEINIADCQDPTKNSYMKECDDNELMAFSGLLFIAGVQRSGRQNLSDLWA</sequence>
<proteinExistence type="predicted"/>
<feature type="region of interest" description="Disordered" evidence="1">
    <location>
        <begin position="1"/>
        <end position="22"/>
    </location>
</feature>
<evidence type="ECO:0008006" key="4">
    <source>
        <dbReference type="Google" id="ProtNLM"/>
    </source>
</evidence>
<dbReference type="AlphaFoldDB" id="A0AAW1VAD0"/>
<evidence type="ECO:0000256" key="1">
    <source>
        <dbReference type="SAM" id="MobiDB-lite"/>
    </source>
</evidence>
<comment type="caution">
    <text evidence="2">The sequence shown here is derived from an EMBL/GenBank/DDBJ whole genome shotgun (WGS) entry which is preliminary data.</text>
</comment>
<name>A0AAW1VAD0_9CUCU</name>
<gene>
    <name evidence="2" type="ORF">WA026_015623</name>
</gene>
<accession>A0AAW1VAD0</accession>
<evidence type="ECO:0000313" key="2">
    <source>
        <dbReference type="EMBL" id="KAK9891655.1"/>
    </source>
</evidence>
<protein>
    <recommendedName>
        <fullName evidence="4">PiggyBac transposable element-derived protein domain-containing protein</fullName>
    </recommendedName>
</protein>
<evidence type="ECO:0000313" key="3">
    <source>
        <dbReference type="Proteomes" id="UP001431783"/>
    </source>
</evidence>
<organism evidence="2 3">
    <name type="scientific">Henosepilachna vigintioctopunctata</name>
    <dbReference type="NCBI Taxonomy" id="420089"/>
    <lineage>
        <taxon>Eukaryota</taxon>
        <taxon>Metazoa</taxon>
        <taxon>Ecdysozoa</taxon>
        <taxon>Arthropoda</taxon>
        <taxon>Hexapoda</taxon>
        <taxon>Insecta</taxon>
        <taxon>Pterygota</taxon>
        <taxon>Neoptera</taxon>
        <taxon>Endopterygota</taxon>
        <taxon>Coleoptera</taxon>
        <taxon>Polyphaga</taxon>
        <taxon>Cucujiformia</taxon>
        <taxon>Coccinelloidea</taxon>
        <taxon>Coccinellidae</taxon>
        <taxon>Epilachninae</taxon>
        <taxon>Epilachnini</taxon>
        <taxon>Henosepilachna</taxon>
    </lineage>
</organism>
<dbReference type="Proteomes" id="UP001431783">
    <property type="component" value="Unassembled WGS sequence"/>
</dbReference>
<keyword evidence="3" id="KW-1185">Reference proteome</keyword>
<reference evidence="2 3" key="1">
    <citation type="submission" date="2023-03" db="EMBL/GenBank/DDBJ databases">
        <title>Genome insight into feeding habits of ladybird beetles.</title>
        <authorList>
            <person name="Li H.-S."/>
            <person name="Huang Y.-H."/>
            <person name="Pang H."/>
        </authorList>
    </citation>
    <scope>NUCLEOTIDE SEQUENCE [LARGE SCALE GENOMIC DNA]</scope>
    <source>
        <strain evidence="2">SYSU_2023b</strain>
        <tissue evidence="2">Whole body</tissue>
    </source>
</reference>
<feature type="compositionally biased region" description="Low complexity" evidence="1">
    <location>
        <begin position="1"/>
        <end position="13"/>
    </location>
</feature>
<dbReference type="EMBL" id="JARQZJ010000129">
    <property type="protein sequence ID" value="KAK9891655.1"/>
    <property type="molecule type" value="Genomic_DNA"/>
</dbReference>